<dbReference type="WBParaSite" id="HDID_0001087401-mRNA-1">
    <property type="protein sequence ID" value="HDID_0001087401-mRNA-1"/>
    <property type="gene ID" value="HDID_0001087401"/>
</dbReference>
<dbReference type="STRING" id="6216.A0A0R3SYM9"/>
<dbReference type="EMBL" id="UYSG01012050">
    <property type="protein sequence ID" value="VDL64212.1"/>
    <property type="molecule type" value="Genomic_DNA"/>
</dbReference>
<sequence>MVGIDLIGPLPQTPRGNRYILVMVNYFTKWATARPIVQADAKSVAQELCHLLKIDRSRTTSYNPESNRQVESTSRTLKSLLRLQLERFEQNQWNVAPLTCLLAFRAAVHASTNQTPAFLTYGREIRLAADVINEPPHAPRAPGRPCFISQTREALYNAHEVARHRLSLAHKQQKTSMTGQPTASPVRWGSGDVPNHAFPYIKH</sequence>
<reference evidence="4" key="1">
    <citation type="submission" date="2017-02" db="UniProtKB">
        <authorList>
            <consortium name="WormBaseParasite"/>
        </authorList>
    </citation>
    <scope>IDENTIFICATION</scope>
</reference>
<dbReference type="Gene3D" id="3.30.420.10">
    <property type="entry name" value="Ribonuclease H-like superfamily/Ribonuclease H"/>
    <property type="match status" value="2"/>
</dbReference>
<evidence type="ECO:0000313" key="4">
    <source>
        <dbReference type="WBParaSite" id="HDID_0001087401-mRNA-1"/>
    </source>
</evidence>
<dbReference type="GO" id="GO:0003676">
    <property type="term" value="F:nucleic acid binding"/>
    <property type="evidence" value="ECO:0007669"/>
    <property type="project" value="InterPro"/>
</dbReference>
<dbReference type="InterPro" id="IPR036397">
    <property type="entry name" value="RNaseH_sf"/>
</dbReference>
<proteinExistence type="predicted"/>
<dbReference type="AlphaFoldDB" id="A0A0R3SYM9"/>
<organism evidence="4">
    <name type="scientific">Hymenolepis diminuta</name>
    <name type="common">Rat tapeworm</name>
    <dbReference type="NCBI Taxonomy" id="6216"/>
    <lineage>
        <taxon>Eukaryota</taxon>
        <taxon>Metazoa</taxon>
        <taxon>Spiralia</taxon>
        <taxon>Lophotrochozoa</taxon>
        <taxon>Platyhelminthes</taxon>
        <taxon>Cestoda</taxon>
        <taxon>Eucestoda</taxon>
        <taxon>Cyclophyllidea</taxon>
        <taxon>Hymenolepididae</taxon>
        <taxon>Hymenolepis</taxon>
    </lineage>
</organism>
<feature type="region of interest" description="Disordered" evidence="1">
    <location>
        <begin position="169"/>
        <end position="189"/>
    </location>
</feature>
<dbReference type="OrthoDB" id="10062030at2759"/>
<dbReference type="InterPro" id="IPR012337">
    <property type="entry name" value="RNaseH-like_sf"/>
</dbReference>
<evidence type="ECO:0000256" key="1">
    <source>
        <dbReference type="SAM" id="MobiDB-lite"/>
    </source>
</evidence>
<dbReference type="InterPro" id="IPR052160">
    <property type="entry name" value="Gypsy_RT_Integrase-like"/>
</dbReference>
<reference evidence="2 3" key="2">
    <citation type="submission" date="2018-11" db="EMBL/GenBank/DDBJ databases">
        <authorList>
            <consortium name="Pathogen Informatics"/>
        </authorList>
    </citation>
    <scope>NUCLEOTIDE SEQUENCE [LARGE SCALE GENOMIC DNA]</scope>
</reference>
<accession>A0A0R3SYM9</accession>
<evidence type="ECO:0000313" key="3">
    <source>
        <dbReference type="Proteomes" id="UP000274504"/>
    </source>
</evidence>
<gene>
    <name evidence="2" type="ORF">HDID_LOCUS10872</name>
</gene>
<evidence type="ECO:0000313" key="2">
    <source>
        <dbReference type="EMBL" id="VDL64212.1"/>
    </source>
</evidence>
<dbReference type="PANTHER" id="PTHR47266">
    <property type="entry name" value="ENDONUCLEASE-RELATED"/>
    <property type="match status" value="1"/>
</dbReference>
<feature type="compositionally biased region" description="Polar residues" evidence="1">
    <location>
        <begin position="174"/>
        <end position="183"/>
    </location>
</feature>
<dbReference type="SUPFAM" id="SSF53098">
    <property type="entry name" value="Ribonuclease H-like"/>
    <property type="match status" value="1"/>
</dbReference>
<name>A0A0R3SYM9_HYMDI</name>
<dbReference type="Proteomes" id="UP000274504">
    <property type="component" value="Unassembled WGS sequence"/>
</dbReference>
<protein>
    <submittedName>
        <fullName evidence="4">Integrase catalytic domain-containing protein</fullName>
    </submittedName>
</protein>